<evidence type="ECO:0008006" key="4">
    <source>
        <dbReference type="Google" id="ProtNLM"/>
    </source>
</evidence>
<gene>
    <name evidence="2" type="ORF">GCM10010191_91040</name>
</gene>
<dbReference type="Proteomes" id="UP001501231">
    <property type="component" value="Unassembled WGS sequence"/>
</dbReference>
<sequence length="280" mass="30498">MDGAREPFHGRQESWPDRLLVSRPEQARPPQPPPQSPQPAYSPRPVPRNPLPVPQSAPVPAHQQGHQEPHEDGEGRDDHEGARGDQGEFVPDVTGRPVWRLLLRGLSVYLPGWRQPDGALRVPASAAARSSYGFGPPAFLNGDAGFGLHLPERRRGLEPDREIYVRGRDDPSFGIVIAGPAAAIGTRVVDGEELLRFARRLTFEELYEPADADSVPYAVRAARAVHNVVFLDRAAGVGLCAEVDQETRAALCPVFVRLGAPAERTVRAYGVAAQPVRSHS</sequence>
<proteinExistence type="predicted"/>
<evidence type="ECO:0000256" key="1">
    <source>
        <dbReference type="SAM" id="MobiDB-lite"/>
    </source>
</evidence>
<organism evidence="2 3">
    <name type="scientific">Actinomadura vinacea</name>
    <dbReference type="NCBI Taxonomy" id="115336"/>
    <lineage>
        <taxon>Bacteria</taxon>
        <taxon>Bacillati</taxon>
        <taxon>Actinomycetota</taxon>
        <taxon>Actinomycetes</taxon>
        <taxon>Streptosporangiales</taxon>
        <taxon>Thermomonosporaceae</taxon>
        <taxon>Actinomadura</taxon>
    </lineage>
</organism>
<protein>
    <recommendedName>
        <fullName evidence="4">RES domain-containing protein</fullName>
    </recommendedName>
</protein>
<name>A0ABP5XIQ8_9ACTN</name>
<reference evidence="3" key="1">
    <citation type="journal article" date="2019" name="Int. J. Syst. Evol. Microbiol.">
        <title>The Global Catalogue of Microorganisms (GCM) 10K type strain sequencing project: providing services to taxonomists for standard genome sequencing and annotation.</title>
        <authorList>
            <consortium name="The Broad Institute Genomics Platform"/>
            <consortium name="The Broad Institute Genome Sequencing Center for Infectious Disease"/>
            <person name="Wu L."/>
            <person name="Ma J."/>
        </authorList>
    </citation>
    <scope>NUCLEOTIDE SEQUENCE [LARGE SCALE GENOMIC DNA]</scope>
    <source>
        <strain evidence="3">JCM 3325</strain>
    </source>
</reference>
<feature type="compositionally biased region" description="Basic and acidic residues" evidence="1">
    <location>
        <begin position="65"/>
        <end position="86"/>
    </location>
</feature>
<feature type="compositionally biased region" description="Pro residues" evidence="1">
    <location>
        <begin position="27"/>
        <end position="57"/>
    </location>
</feature>
<keyword evidence="3" id="KW-1185">Reference proteome</keyword>
<feature type="region of interest" description="Disordered" evidence="1">
    <location>
        <begin position="1"/>
        <end position="91"/>
    </location>
</feature>
<dbReference type="EMBL" id="BAAARW010000046">
    <property type="protein sequence ID" value="GAA2457146.1"/>
    <property type="molecule type" value="Genomic_DNA"/>
</dbReference>
<accession>A0ABP5XIQ8</accession>
<comment type="caution">
    <text evidence="2">The sequence shown here is derived from an EMBL/GenBank/DDBJ whole genome shotgun (WGS) entry which is preliminary data.</text>
</comment>
<feature type="compositionally biased region" description="Basic and acidic residues" evidence="1">
    <location>
        <begin position="1"/>
        <end position="16"/>
    </location>
</feature>
<evidence type="ECO:0000313" key="3">
    <source>
        <dbReference type="Proteomes" id="UP001501231"/>
    </source>
</evidence>
<dbReference type="RefSeq" id="WP_344598064.1">
    <property type="nucleotide sequence ID" value="NZ_BAAARW010000046.1"/>
</dbReference>
<evidence type="ECO:0000313" key="2">
    <source>
        <dbReference type="EMBL" id="GAA2457146.1"/>
    </source>
</evidence>